<evidence type="ECO:0000313" key="6">
    <source>
        <dbReference type="Proteomes" id="UP001515500"/>
    </source>
</evidence>
<dbReference type="PANTHER" id="PTHR21562:SF5">
    <property type="entry name" value="PECTIN ACETYLESTERASE 12"/>
    <property type="match status" value="1"/>
</dbReference>
<dbReference type="AlphaFoldDB" id="A0AB40C934"/>
<keyword evidence="5" id="KW-0378">Hydrolase</keyword>
<evidence type="ECO:0000256" key="4">
    <source>
        <dbReference type="ARBA" id="ARBA00022512"/>
    </source>
</evidence>
<accession>A0AB40C934</accession>
<dbReference type="InterPro" id="IPR004963">
    <property type="entry name" value="PAE/NOTUM"/>
</dbReference>
<dbReference type="GO" id="GO:0052793">
    <property type="term" value="F:pectin acetylesterase activity"/>
    <property type="evidence" value="ECO:0007669"/>
    <property type="project" value="TreeGrafter"/>
</dbReference>
<reference evidence="7" key="1">
    <citation type="submission" date="2025-08" db="UniProtKB">
        <authorList>
            <consortium name="RefSeq"/>
        </authorList>
    </citation>
    <scope>IDENTIFICATION</scope>
</reference>
<keyword evidence="5" id="KW-0961">Cell wall biogenesis/degradation</keyword>
<comment type="similarity">
    <text evidence="3 5">Belongs to the pectinacetylesterase family.</text>
</comment>
<dbReference type="GO" id="GO:0009505">
    <property type="term" value="C:plant-type cell wall"/>
    <property type="evidence" value="ECO:0007669"/>
    <property type="project" value="TreeGrafter"/>
</dbReference>
<organism evidence="6 7">
    <name type="scientific">Dioscorea cayennensis subsp. rotundata</name>
    <name type="common">White Guinea yam</name>
    <name type="synonym">Dioscorea rotundata</name>
    <dbReference type="NCBI Taxonomy" id="55577"/>
    <lineage>
        <taxon>Eukaryota</taxon>
        <taxon>Viridiplantae</taxon>
        <taxon>Streptophyta</taxon>
        <taxon>Embryophyta</taxon>
        <taxon>Tracheophyta</taxon>
        <taxon>Spermatophyta</taxon>
        <taxon>Magnoliopsida</taxon>
        <taxon>Liliopsida</taxon>
        <taxon>Dioscoreales</taxon>
        <taxon>Dioscoreaceae</taxon>
        <taxon>Dioscorea</taxon>
    </lineage>
</organism>
<dbReference type="EC" id="3.1.1.-" evidence="5"/>
<comment type="function">
    <text evidence="1 5">Hydrolyzes acetyl esters in homogalacturonan regions of pectin. In type I primary cell wall, galacturonic acid residues of pectin can be acetylated at the O-2 and O-3 positions. Decreasing the degree of acetylation of pectin gels in vitro alters their physical properties.</text>
</comment>
<protein>
    <recommendedName>
        <fullName evidence="5">Pectin acetylesterase</fullName>
        <ecNumber evidence="5">3.1.1.-</ecNumber>
    </recommendedName>
</protein>
<dbReference type="Proteomes" id="UP001515500">
    <property type="component" value="Chromosome 12"/>
</dbReference>
<dbReference type="GeneID" id="120273057"/>
<sequence>MHIHVTRGANISLELFFMHGMSISIRGENKMNKLNLLFGLVALFSGLAVGSCIQGDRTPRASEILANVGEDNDEAGLLMVPLTLIQSASGKGAVCLDGSLPAYHFNPGFGSGANSWLVNLEGGGWCNDIRTCVYRKTSRHGSSNYMEKEIPFTGIMSNDPAMNPDFYNWNRVKVRYCDGASFKGEGYDKNASLHFRGQRIYDAAMEELLSKGMRDADQALLSGCSAGGLAVIQHCDEFHGLFSAITKVKCLADAGLFLDAVDVAGGRTLRNFYEGVVDLQGAVVNLPKSCTSQLEGALCFFPQNILNNIQTPIFLLNTGYDVWQIQESLAPKSADPTGYWKYCKKNYTTCDAKQIQFLQGFRDQMLNTANFISSAKQNGLFINSCFAHCQTERQDTWYGDNSPQIGNQTVAKAVGDWYFDREEVKAVDCAYPCDSTCHNLIFRGS</sequence>
<proteinExistence type="inferred from homology"/>
<keyword evidence="6" id="KW-1185">Reference proteome</keyword>
<keyword evidence="4 5" id="KW-0134">Cell wall</keyword>
<evidence type="ECO:0000313" key="7">
    <source>
        <dbReference type="RefSeq" id="XP_039135628.1"/>
    </source>
</evidence>
<gene>
    <name evidence="7" type="primary">LOC120273057</name>
</gene>
<comment type="subcellular location">
    <subcellularLocation>
        <location evidence="2 5">Secreted</location>
        <location evidence="2 5">Cell wall</location>
    </subcellularLocation>
</comment>
<evidence type="ECO:0000256" key="3">
    <source>
        <dbReference type="ARBA" id="ARBA00005784"/>
    </source>
</evidence>
<evidence type="ECO:0000256" key="1">
    <source>
        <dbReference type="ARBA" id="ARBA00003534"/>
    </source>
</evidence>
<evidence type="ECO:0000256" key="5">
    <source>
        <dbReference type="RuleBase" id="RU363114"/>
    </source>
</evidence>
<dbReference type="RefSeq" id="XP_039135628.1">
    <property type="nucleotide sequence ID" value="XM_039279694.1"/>
</dbReference>
<evidence type="ECO:0000256" key="2">
    <source>
        <dbReference type="ARBA" id="ARBA00004191"/>
    </source>
</evidence>
<keyword evidence="5" id="KW-0964">Secreted</keyword>
<dbReference type="Pfam" id="PF03283">
    <property type="entry name" value="PAE"/>
    <property type="match status" value="1"/>
</dbReference>
<dbReference type="PANTHER" id="PTHR21562">
    <property type="entry name" value="NOTUM-RELATED"/>
    <property type="match status" value="1"/>
</dbReference>
<dbReference type="GO" id="GO:0071555">
    <property type="term" value="P:cell wall organization"/>
    <property type="evidence" value="ECO:0007669"/>
    <property type="project" value="UniProtKB-KW"/>
</dbReference>
<name>A0AB40C934_DIOCR</name>